<dbReference type="EMBL" id="AP012338">
    <property type="protein sequence ID" value="BAM02756.1"/>
    <property type="molecule type" value="Genomic_DNA"/>
</dbReference>
<sequence length="57" mass="5824">MAAHRAWLGRGPLRGWARGRGYARRAAGGGRGRGPRGRATGGRGGPRPGGGRCGMVL</sequence>
<accession>I0IBW8</accession>
<evidence type="ECO:0000313" key="2">
    <source>
        <dbReference type="EMBL" id="BAM02756.1"/>
    </source>
</evidence>
<dbReference type="Proteomes" id="UP000007881">
    <property type="component" value="Chromosome"/>
</dbReference>
<dbReference type="AlphaFoldDB" id="I0IBW8"/>
<evidence type="ECO:0000313" key="3">
    <source>
        <dbReference type="Proteomes" id="UP000007881"/>
    </source>
</evidence>
<gene>
    <name evidence="2" type="ordered locus">PSMK_05970</name>
</gene>
<evidence type="ECO:0000256" key="1">
    <source>
        <dbReference type="SAM" id="MobiDB-lite"/>
    </source>
</evidence>
<protein>
    <submittedName>
        <fullName evidence="2">Uncharacterized protein</fullName>
    </submittedName>
</protein>
<dbReference type="KEGG" id="phm:PSMK_05970"/>
<proteinExistence type="predicted"/>
<keyword evidence="3" id="KW-1185">Reference proteome</keyword>
<organism evidence="2 3">
    <name type="scientific">Phycisphaera mikurensis (strain NBRC 102666 / KCTC 22515 / FYK2301M01)</name>
    <dbReference type="NCBI Taxonomy" id="1142394"/>
    <lineage>
        <taxon>Bacteria</taxon>
        <taxon>Pseudomonadati</taxon>
        <taxon>Planctomycetota</taxon>
        <taxon>Phycisphaerae</taxon>
        <taxon>Phycisphaerales</taxon>
        <taxon>Phycisphaeraceae</taxon>
        <taxon>Phycisphaera</taxon>
    </lineage>
</organism>
<reference evidence="2 3" key="1">
    <citation type="submission" date="2012-02" db="EMBL/GenBank/DDBJ databases">
        <title>Complete genome sequence of Phycisphaera mikurensis NBRC 102666.</title>
        <authorList>
            <person name="Ankai A."/>
            <person name="Hosoyama A."/>
            <person name="Terui Y."/>
            <person name="Sekine M."/>
            <person name="Fukai R."/>
            <person name="Kato Y."/>
            <person name="Nakamura S."/>
            <person name="Yamada-Narita S."/>
            <person name="Kawakoshi A."/>
            <person name="Fukunaga Y."/>
            <person name="Yamazaki S."/>
            <person name="Fujita N."/>
        </authorList>
    </citation>
    <scope>NUCLEOTIDE SEQUENCE [LARGE SCALE GENOMIC DNA]</scope>
    <source>
        <strain evidence="3">NBRC 102666 / KCTC 22515 / FYK2301M01</strain>
    </source>
</reference>
<dbReference type="HOGENOM" id="CLU_2992745_0_0_0"/>
<dbReference type="STRING" id="1142394.PSMK_05970"/>
<feature type="compositionally biased region" description="Gly residues" evidence="1">
    <location>
        <begin position="39"/>
        <end position="57"/>
    </location>
</feature>
<name>I0IBW8_PHYMF</name>
<feature type="region of interest" description="Disordered" evidence="1">
    <location>
        <begin position="19"/>
        <end position="57"/>
    </location>
</feature>